<organism evidence="8 9">
    <name type="scientific">Paxillus rubicundulus Ve08.2h10</name>
    <dbReference type="NCBI Taxonomy" id="930991"/>
    <lineage>
        <taxon>Eukaryota</taxon>
        <taxon>Fungi</taxon>
        <taxon>Dikarya</taxon>
        <taxon>Basidiomycota</taxon>
        <taxon>Agaricomycotina</taxon>
        <taxon>Agaricomycetes</taxon>
        <taxon>Agaricomycetidae</taxon>
        <taxon>Boletales</taxon>
        <taxon>Paxilineae</taxon>
        <taxon>Paxillaceae</taxon>
        <taxon>Paxillus</taxon>
    </lineage>
</organism>
<gene>
    <name evidence="8" type="ORF">PAXRUDRAFT_35444</name>
</gene>
<dbReference type="GO" id="GO:0006890">
    <property type="term" value="P:retrograde vesicle-mediated transport, Golgi to endoplasmic reticulum"/>
    <property type="evidence" value="ECO:0007669"/>
    <property type="project" value="TreeGrafter"/>
</dbReference>
<feature type="transmembrane region" description="Helical" evidence="5">
    <location>
        <begin position="39"/>
        <end position="58"/>
    </location>
</feature>
<dbReference type="OrthoDB" id="5541786at2759"/>
<dbReference type="Proteomes" id="UP000054538">
    <property type="component" value="Unassembled WGS sequence"/>
</dbReference>
<dbReference type="InterPro" id="IPR012936">
    <property type="entry name" value="Erv_C"/>
</dbReference>
<dbReference type="PANTHER" id="PTHR10984">
    <property type="entry name" value="ENDOPLASMIC RETICULUM-GOLGI INTERMEDIATE COMPARTMENT PROTEIN"/>
    <property type="match status" value="1"/>
</dbReference>
<keyword evidence="4 5" id="KW-0472">Membrane</keyword>
<evidence type="ECO:0000256" key="3">
    <source>
        <dbReference type="ARBA" id="ARBA00022989"/>
    </source>
</evidence>
<reference evidence="9" key="2">
    <citation type="submission" date="2015-01" db="EMBL/GenBank/DDBJ databases">
        <title>Evolutionary Origins and Diversification of the Mycorrhizal Mutualists.</title>
        <authorList>
            <consortium name="DOE Joint Genome Institute"/>
            <consortium name="Mycorrhizal Genomics Consortium"/>
            <person name="Kohler A."/>
            <person name="Kuo A."/>
            <person name="Nagy L.G."/>
            <person name="Floudas D."/>
            <person name="Copeland A."/>
            <person name="Barry K.W."/>
            <person name="Cichocki N."/>
            <person name="Veneault-Fourrey C."/>
            <person name="LaButti K."/>
            <person name="Lindquist E.A."/>
            <person name="Lipzen A."/>
            <person name="Lundell T."/>
            <person name="Morin E."/>
            <person name="Murat C."/>
            <person name="Riley R."/>
            <person name="Ohm R."/>
            <person name="Sun H."/>
            <person name="Tunlid A."/>
            <person name="Henrissat B."/>
            <person name="Grigoriev I.V."/>
            <person name="Hibbett D.S."/>
            <person name="Martin F."/>
        </authorList>
    </citation>
    <scope>NUCLEOTIDE SEQUENCE [LARGE SCALE GENOMIC DNA]</scope>
    <source>
        <strain evidence="9">Ve08.2h10</strain>
    </source>
</reference>
<proteinExistence type="predicted"/>
<dbReference type="GO" id="GO:0006888">
    <property type="term" value="P:endoplasmic reticulum to Golgi vesicle-mediated transport"/>
    <property type="evidence" value="ECO:0007669"/>
    <property type="project" value="TreeGrafter"/>
</dbReference>
<dbReference type="GO" id="GO:0005789">
    <property type="term" value="C:endoplasmic reticulum membrane"/>
    <property type="evidence" value="ECO:0007669"/>
    <property type="project" value="TreeGrafter"/>
</dbReference>
<dbReference type="Pfam" id="PF07970">
    <property type="entry name" value="COPIIcoated_ERV"/>
    <property type="match status" value="1"/>
</dbReference>
<dbReference type="GO" id="GO:0000139">
    <property type="term" value="C:Golgi membrane"/>
    <property type="evidence" value="ECO:0007669"/>
    <property type="project" value="TreeGrafter"/>
</dbReference>
<dbReference type="GO" id="GO:0030134">
    <property type="term" value="C:COPII-coated ER to Golgi transport vesicle"/>
    <property type="evidence" value="ECO:0007669"/>
    <property type="project" value="TreeGrafter"/>
</dbReference>
<evidence type="ECO:0000313" key="9">
    <source>
        <dbReference type="Proteomes" id="UP000054538"/>
    </source>
</evidence>
<evidence type="ECO:0000256" key="4">
    <source>
        <dbReference type="ARBA" id="ARBA00023136"/>
    </source>
</evidence>
<evidence type="ECO:0000313" key="8">
    <source>
        <dbReference type="EMBL" id="KIK84299.1"/>
    </source>
</evidence>
<evidence type="ECO:0000256" key="5">
    <source>
        <dbReference type="SAM" id="Phobius"/>
    </source>
</evidence>
<dbReference type="AlphaFoldDB" id="A0A0D0DP15"/>
<protein>
    <submittedName>
        <fullName evidence="8">Uncharacterized protein</fullName>
    </submittedName>
</protein>
<reference evidence="8 9" key="1">
    <citation type="submission" date="2014-04" db="EMBL/GenBank/DDBJ databases">
        <authorList>
            <consortium name="DOE Joint Genome Institute"/>
            <person name="Kuo A."/>
            <person name="Kohler A."/>
            <person name="Jargeat P."/>
            <person name="Nagy L.G."/>
            <person name="Floudas D."/>
            <person name="Copeland A."/>
            <person name="Barry K.W."/>
            <person name="Cichocki N."/>
            <person name="Veneault-Fourrey C."/>
            <person name="LaButti K."/>
            <person name="Lindquist E.A."/>
            <person name="Lipzen A."/>
            <person name="Lundell T."/>
            <person name="Morin E."/>
            <person name="Murat C."/>
            <person name="Sun H."/>
            <person name="Tunlid A."/>
            <person name="Henrissat B."/>
            <person name="Grigoriev I.V."/>
            <person name="Hibbett D.S."/>
            <person name="Martin F."/>
            <person name="Nordberg H.P."/>
            <person name="Cantor M.N."/>
            <person name="Hua S.X."/>
        </authorList>
    </citation>
    <scope>NUCLEOTIDE SEQUENCE [LARGE SCALE GENOMIC DNA]</scope>
    <source>
        <strain evidence="8 9">Ve08.2h10</strain>
    </source>
</reference>
<dbReference type="STRING" id="930991.A0A0D0DP15"/>
<evidence type="ECO:0000256" key="2">
    <source>
        <dbReference type="ARBA" id="ARBA00022692"/>
    </source>
</evidence>
<dbReference type="PANTHER" id="PTHR10984:SF81">
    <property type="entry name" value="ER-DERIVED VESICLES PROTEIN ERV41"/>
    <property type="match status" value="1"/>
</dbReference>
<feature type="domain" description="Endoplasmic reticulum vesicle transporter N-terminal" evidence="7">
    <location>
        <begin position="18"/>
        <end position="105"/>
    </location>
</feature>
<accession>A0A0D0DP15</accession>
<evidence type="ECO:0000259" key="6">
    <source>
        <dbReference type="Pfam" id="PF07970"/>
    </source>
</evidence>
<feature type="domain" description="Endoplasmic reticulum vesicle transporter C-terminal" evidence="6">
    <location>
        <begin position="167"/>
        <end position="326"/>
    </location>
</feature>
<dbReference type="HOGENOM" id="CLU_034705_2_1_1"/>
<keyword evidence="2 5" id="KW-0812">Transmembrane</keyword>
<keyword evidence="9" id="KW-1185">Reference proteome</keyword>
<evidence type="ECO:0000256" key="1">
    <source>
        <dbReference type="ARBA" id="ARBA00004370"/>
    </source>
</evidence>
<dbReference type="InParanoid" id="A0A0D0DP15"/>
<dbReference type="InterPro" id="IPR045888">
    <property type="entry name" value="Erv"/>
</dbReference>
<dbReference type="Pfam" id="PF13850">
    <property type="entry name" value="ERGIC_N"/>
    <property type="match status" value="1"/>
</dbReference>
<dbReference type="EMBL" id="KN825578">
    <property type="protein sequence ID" value="KIK84299.1"/>
    <property type="molecule type" value="Genomic_DNA"/>
</dbReference>
<keyword evidence="3 5" id="KW-1133">Transmembrane helix</keyword>
<dbReference type="InterPro" id="IPR039542">
    <property type="entry name" value="Erv_N"/>
</dbReference>
<comment type="subcellular location">
    <subcellularLocation>
        <location evidence="1">Membrane</location>
    </subcellularLocation>
</comment>
<evidence type="ECO:0000259" key="7">
    <source>
        <dbReference type="Pfam" id="PF13850"/>
    </source>
</evidence>
<dbReference type="FunCoup" id="A0A0D0DP15">
    <property type="interactions" value="41"/>
</dbReference>
<name>A0A0D0DP15_9AGAM</name>
<sequence length="473" mass="52619">MAATEETLLDKLDAAVPLARFDAFPKLPSTYKTRSESRGFLTLFITLLAFLLVSNDFAEYIWGWPDYEFSVDTQGASYMNVNVDMVVNMPCQYLSVDLRDVAGDRLFLSRGFHRDGTIFDIGQATTLNEHAKALSARQAVAQSRKSRGFFSFFKRAEPDFRPTYNHRSDGDACRIYGSLAVKKVTANLHVTALGHGYSGGGYAPVDKMNLSHVITEFSFGPYFPDITQPLDYSFEIARDPFIAYQYFLHVVPTTYITPRSYPLQTNQYSVTHYTRKLAENEPAPGIFFKFDLDPMVITIHQRTTTFVELLIRCVGVIGGVFTCASYFLRITVRTIEAVSGADSAPGIVAASSTSVKPKWTGGHLRVRSTASTSGLVVRQGNGWVVEGGVGPALTGARYRGWPGLWRLRIWAIAWWTSAIEFCVCGRRFEGAEYFEECEWTCCGTVACVAVPGVRRFHACCIRCTSSAQVCEKG</sequence>